<sequence length="370" mass="41148">MIHVLVVNHVAEQGGAENVLLTTLRHIDKQKFKVTAVLFQEGPLVEEIRSIGIEVVTIKAGRIRNLLYYAKTVLQIVKQLKRYRADIVIGWSPKPFLYAGVAAWLARKPVLWWQHGYPSASSRFDRLVNRIPANAILCPSYSVAYAQNGIGAQVKTRVNHPGIETEFFAYSPSDREVIRDKYQIPSSAKVVAFIGRLQRWKRPDDVIQAFSRIQDEQCYLLIVGGALFGEESDYVQELTGLAERLGCADRVIFAGHQKEIAPYLSASDIVINSSSKEPFGLVVVEAMANGRIVIAANSGGPAEIIDHNWNGLLYDGTIEGLYECLLQALEENSETLPLGRRAELKAAESFSAQQMVGRFEGLLADMYKEA</sequence>
<feature type="domain" description="Glycosyl transferase family 1" evidence="1">
    <location>
        <begin position="174"/>
        <end position="335"/>
    </location>
</feature>
<dbReference type="AlphaFoldDB" id="A0A917M3A1"/>
<feature type="domain" description="Glycosyltransferase subfamily 4-like N-terminal" evidence="2">
    <location>
        <begin position="14"/>
        <end position="166"/>
    </location>
</feature>
<dbReference type="Pfam" id="PF00534">
    <property type="entry name" value="Glycos_transf_1"/>
    <property type="match status" value="1"/>
</dbReference>
<dbReference type="CDD" id="cd03801">
    <property type="entry name" value="GT4_PimA-like"/>
    <property type="match status" value="1"/>
</dbReference>
<evidence type="ECO:0000313" key="4">
    <source>
        <dbReference type="Proteomes" id="UP000600247"/>
    </source>
</evidence>
<evidence type="ECO:0000313" key="3">
    <source>
        <dbReference type="EMBL" id="GGG76410.1"/>
    </source>
</evidence>
<dbReference type="EMBL" id="BMHY01000007">
    <property type="protein sequence ID" value="GGG76410.1"/>
    <property type="molecule type" value="Genomic_DNA"/>
</dbReference>
<dbReference type="Gene3D" id="3.40.50.2000">
    <property type="entry name" value="Glycogen Phosphorylase B"/>
    <property type="match status" value="2"/>
</dbReference>
<keyword evidence="4" id="KW-1185">Reference proteome</keyword>
<protein>
    <recommendedName>
        <fullName evidence="5">Glycosyltransferase</fullName>
    </recommendedName>
</protein>
<reference evidence="3 4" key="1">
    <citation type="journal article" date="2014" name="Int. J. Syst. Evol. Microbiol.">
        <title>Complete genome sequence of Corynebacterium casei LMG S-19264T (=DSM 44701T), isolated from a smear-ripened cheese.</title>
        <authorList>
            <consortium name="US DOE Joint Genome Institute (JGI-PGF)"/>
            <person name="Walter F."/>
            <person name="Albersmeier A."/>
            <person name="Kalinowski J."/>
            <person name="Ruckert C."/>
        </authorList>
    </citation>
    <scope>NUCLEOTIDE SEQUENCE [LARGE SCALE GENOMIC DNA]</scope>
    <source>
        <strain evidence="3 4">CGMCC 1.15286</strain>
    </source>
</reference>
<organism evidence="3 4">
    <name type="scientific">Paenibacillus radicis</name>
    <name type="common">ex Gao et al. 2016</name>
    <dbReference type="NCBI Taxonomy" id="1737354"/>
    <lineage>
        <taxon>Bacteria</taxon>
        <taxon>Bacillati</taxon>
        <taxon>Bacillota</taxon>
        <taxon>Bacilli</taxon>
        <taxon>Bacillales</taxon>
        <taxon>Paenibacillaceae</taxon>
        <taxon>Paenibacillus</taxon>
    </lineage>
</organism>
<dbReference type="InterPro" id="IPR028098">
    <property type="entry name" value="Glyco_trans_4-like_N"/>
</dbReference>
<dbReference type="GO" id="GO:0016757">
    <property type="term" value="F:glycosyltransferase activity"/>
    <property type="evidence" value="ECO:0007669"/>
    <property type="project" value="InterPro"/>
</dbReference>
<evidence type="ECO:0008006" key="5">
    <source>
        <dbReference type="Google" id="ProtNLM"/>
    </source>
</evidence>
<dbReference type="PANTHER" id="PTHR12526:SF630">
    <property type="entry name" value="GLYCOSYLTRANSFERASE"/>
    <property type="match status" value="1"/>
</dbReference>
<dbReference type="InterPro" id="IPR001296">
    <property type="entry name" value="Glyco_trans_1"/>
</dbReference>
<evidence type="ECO:0000259" key="2">
    <source>
        <dbReference type="Pfam" id="PF13439"/>
    </source>
</evidence>
<dbReference type="RefSeq" id="WP_188890599.1">
    <property type="nucleotide sequence ID" value="NZ_BMHY01000007.1"/>
</dbReference>
<dbReference type="Proteomes" id="UP000600247">
    <property type="component" value="Unassembled WGS sequence"/>
</dbReference>
<dbReference type="Pfam" id="PF13439">
    <property type="entry name" value="Glyco_transf_4"/>
    <property type="match status" value="1"/>
</dbReference>
<evidence type="ECO:0000259" key="1">
    <source>
        <dbReference type="Pfam" id="PF00534"/>
    </source>
</evidence>
<proteinExistence type="predicted"/>
<accession>A0A917M3A1</accession>
<dbReference type="PANTHER" id="PTHR12526">
    <property type="entry name" value="GLYCOSYLTRANSFERASE"/>
    <property type="match status" value="1"/>
</dbReference>
<name>A0A917M3A1_9BACL</name>
<dbReference type="SUPFAM" id="SSF53756">
    <property type="entry name" value="UDP-Glycosyltransferase/glycogen phosphorylase"/>
    <property type="match status" value="1"/>
</dbReference>
<comment type="caution">
    <text evidence="3">The sequence shown here is derived from an EMBL/GenBank/DDBJ whole genome shotgun (WGS) entry which is preliminary data.</text>
</comment>
<gene>
    <name evidence="3" type="ORF">GCM10010918_36170</name>
</gene>